<accession>A0ABR3F1D2</accession>
<keyword evidence="2" id="KW-1185">Reference proteome</keyword>
<protein>
    <submittedName>
        <fullName evidence="1">Uncharacterized protein</fullName>
    </submittedName>
</protein>
<name>A0ABR3F1D2_9AGAR</name>
<proteinExistence type="predicted"/>
<dbReference type="EMBL" id="JBAHYK010001225">
    <property type="protein sequence ID" value="KAL0568945.1"/>
    <property type="molecule type" value="Genomic_DNA"/>
</dbReference>
<dbReference type="Proteomes" id="UP001465976">
    <property type="component" value="Unassembled WGS sequence"/>
</dbReference>
<evidence type="ECO:0000313" key="1">
    <source>
        <dbReference type="EMBL" id="KAL0568945.1"/>
    </source>
</evidence>
<gene>
    <name evidence="1" type="ORF">V5O48_013026</name>
</gene>
<comment type="caution">
    <text evidence="1">The sequence shown here is derived from an EMBL/GenBank/DDBJ whole genome shotgun (WGS) entry which is preliminary data.</text>
</comment>
<sequence length="273" mass="30207">MSLSAISAVAEILGNLGDFAWPIIGFYITYLLVRRHNSATSPTAPLLPTHTQSIDSCTSDGSSATERTLEQCSEGLKKSLELLYLTSRGDTLNDDVQIEELSVLLDQHEVLENILSDGRRHLQNGTKRPPQEYDAVVQDVKYLGWTVDKFASSTRRDDIRRTGIRSRSRIGYCTQALDSNSRQESCVTKVKHENDGKAIDGVYGGDSSVQVELDDESEGRKFSQSDLLHSLPFPDVDCVAEECEVPDFGWGHDCLLPLSGRTRPRSGTTGERN</sequence>
<evidence type="ECO:0000313" key="2">
    <source>
        <dbReference type="Proteomes" id="UP001465976"/>
    </source>
</evidence>
<reference evidence="1 2" key="1">
    <citation type="submission" date="2024-02" db="EMBL/GenBank/DDBJ databases">
        <title>A draft genome for the cacao thread blight pathogen Marasmius crinis-equi.</title>
        <authorList>
            <person name="Cohen S.P."/>
            <person name="Baruah I.K."/>
            <person name="Amoako-Attah I."/>
            <person name="Bukari Y."/>
            <person name="Meinhardt L.W."/>
            <person name="Bailey B.A."/>
        </authorList>
    </citation>
    <scope>NUCLEOTIDE SEQUENCE [LARGE SCALE GENOMIC DNA]</scope>
    <source>
        <strain evidence="1 2">GH-76</strain>
    </source>
</reference>
<organism evidence="1 2">
    <name type="scientific">Marasmius crinis-equi</name>
    <dbReference type="NCBI Taxonomy" id="585013"/>
    <lineage>
        <taxon>Eukaryota</taxon>
        <taxon>Fungi</taxon>
        <taxon>Dikarya</taxon>
        <taxon>Basidiomycota</taxon>
        <taxon>Agaricomycotina</taxon>
        <taxon>Agaricomycetes</taxon>
        <taxon>Agaricomycetidae</taxon>
        <taxon>Agaricales</taxon>
        <taxon>Marasmiineae</taxon>
        <taxon>Marasmiaceae</taxon>
        <taxon>Marasmius</taxon>
    </lineage>
</organism>